<comment type="caution">
    <text evidence="1">The sequence shown here is derived from an EMBL/GenBank/DDBJ whole genome shotgun (WGS) entry which is preliminary data.</text>
</comment>
<dbReference type="AlphaFoldDB" id="A0A4U0WYC1"/>
<evidence type="ECO:0000313" key="2">
    <source>
        <dbReference type="Proteomes" id="UP000309340"/>
    </source>
</evidence>
<dbReference type="Proteomes" id="UP000309340">
    <property type="component" value="Unassembled WGS sequence"/>
</dbReference>
<keyword evidence="2" id="KW-1185">Reference proteome</keyword>
<accession>A0A4U0WYC1</accession>
<evidence type="ECO:0000313" key="1">
    <source>
        <dbReference type="EMBL" id="TKA67818.1"/>
    </source>
</evidence>
<reference evidence="1 2" key="1">
    <citation type="submission" date="2017-03" db="EMBL/GenBank/DDBJ databases">
        <title>Genomes of endolithic fungi from Antarctica.</title>
        <authorList>
            <person name="Coleine C."/>
            <person name="Masonjones S."/>
            <person name="Stajich J.E."/>
        </authorList>
    </citation>
    <scope>NUCLEOTIDE SEQUENCE [LARGE SCALE GENOMIC DNA]</scope>
    <source>
        <strain evidence="1 2">CCFEE 5184</strain>
    </source>
</reference>
<name>A0A4U0WYC1_9PEZI</name>
<sequence>MSEAQQRASSLATGSAHLLNDALSDLARAILLVRLSGHFGLAEFFEPDLDAIVANHGLGAIQLREIQASASRLVSPGLYDHVPWLLDQLAEREMDCALLRQQGDETEGELLAANVGHLTERWDLYWELNREVDEEMKAERFGEAAEMTIADL</sequence>
<organism evidence="1 2">
    <name type="scientific">Friedmanniomyces simplex</name>
    <dbReference type="NCBI Taxonomy" id="329884"/>
    <lineage>
        <taxon>Eukaryota</taxon>
        <taxon>Fungi</taxon>
        <taxon>Dikarya</taxon>
        <taxon>Ascomycota</taxon>
        <taxon>Pezizomycotina</taxon>
        <taxon>Dothideomycetes</taxon>
        <taxon>Dothideomycetidae</taxon>
        <taxon>Mycosphaerellales</taxon>
        <taxon>Teratosphaeriaceae</taxon>
        <taxon>Friedmanniomyces</taxon>
    </lineage>
</organism>
<proteinExistence type="predicted"/>
<gene>
    <name evidence="1" type="ORF">B0A55_09050</name>
</gene>
<protein>
    <submittedName>
        <fullName evidence="1">Uncharacterized protein</fullName>
    </submittedName>
</protein>
<dbReference type="EMBL" id="NAJQ01000548">
    <property type="protein sequence ID" value="TKA67818.1"/>
    <property type="molecule type" value="Genomic_DNA"/>
</dbReference>